<feature type="compositionally biased region" description="Polar residues" evidence="1">
    <location>
        <begin position="151"/>
        <end position="163"/>
    </location>
</feature>
<dbReference type="Proteomes" id="UP001281761">
    <property type="component" value="Unassembled WGS sequence"/>
</dbReference>
<dbReference type="SUPFAM" id="SSF49562">
    <property type="entry name" value="C2 domain (Calcium/lipid-binding domain, CaLB)"/>
    <property type="match status" value="1"/>
</dbReference>
<dbReference type="InterPro" id="IPR000008">
    <property type="entry name" value="C2_dom"/>
</dbReference>
<name>A0ABQ9YKX4_9EUKA</name>
<evidence type="ECO:0000313" key="3">
    <source>
        <dbReference type="EMBL" id="KAK2964410.1"/>
    </source>
</evidence>
<feature type="compositionally biased region" description="Basic and acidic residues" evidence="1">
    <location>
        <begin position="179"/>
        <end position="188"/>
    </location>
</feature>
<feature type="compositionally biased region" description="Basic and acidic residues" evidence="1">
    <location>
        <begin position="199"/>
        <end position="213"/>
    </location>
</feature>
<sequence>MSGGRRPRSPELPDRVSITVLNGWDLMPRHLHESCDPYVVLRYGKDKRATRLSHGVNPQWNESFIYDIDRHRRDIRIECYSVRNGIQDQSSEYEDLGRYDLDLSRYLDFLPAEKEVKLKYGCVKIRITDPNADKYSSYRRAYDEPLPYRSYHQTSSYESTRPSQPHFRQISRSETVPDYGDRDRRISQRDLPSSQQDNPRFHDIRNETRDRSELYQSAPLLPRSSSSYHSIPETNSAQISRSQILIPPTRSSPAPSHTLPTTPPTIPQTSFPPTEKTDASPTLDVQDLPPRYPSPEPPPTLFSANPFHPQSAHEFSLLTNELIGFSQLKSLSYSHRMDVKHCQRRKSEILGFLTNTDLIVASMRLERTESVLKEMESEDS</sequence>
<evidence type="ECO:0000313" key="4">
    <source>
        <dbReference type="Proteomes" id="UP001281761"/>
    </source>
</evidence>
<protein>
    <recommendedName>
        <fullName evidence="2">C2 domain-containing protein</fullName>
    </recommendedName>
</protein>
<evidence type="ECO:0000259" key="2">
    <source>
        <dbReference type="PROSITE" id="PS50004"/>
    </source>
</evidence>
<evidence type="ECO:0000256" key="1">
    <source>
        <dbReference type="SAM" id="MobiDB-lite"/>
    </source>
</evidence>
<dbReference type="SMART" id="SM00239">
    <property type="entry name" value="C2"/>
    <property type="match status" value="1"/>
</dbReference>
<feature type="compositionally biased region" description="Polar residues" evidence="1">
    <location>
        <begin position="223"/>
        <end position="243"/>
    </location>
</feature>
<dbReference type="Pfam" id="PF00168">
    <property type="entry name" value="C2"/>
    <property type="match status" value="1"/>
</dbReference>
<feature type="region of interest" description="Disordered" evidence="1">
    <location>
        <begin position="146"/>
        <end position="301"/>
    </location>
</feature>
<dbReference type="EMBL" id="JARBJD010000002">
    <property type="protein sequence ID" value="KAK2964410.1"/>
    <property type="molecule type" value="Genomic_DNA"/>
</dbReference>
<proteinExistence type="predicted"/>
<reference evidence="3 4" key="1">
    <citation type="journal article" date="2022" name="bioRxiv">
        <title>Genomics of Preaxostyla Flagellates Illuminates Evolutionary Transitions and the Path Towards Mitochondrial Loss.</title>
        <authorList>
            <person name="Novak L.V.F."/>
            <person name="Treitli S.C."/>
            <person name="Pyrih J."/>
            <person name="Halakuc P."/>
            <person name="Pipaliya S.V."/>
            <person name="Vacek V."/>
            <person name="Brzon O."/>
            <person name="Soukal P."/>
            <person name="Eme L."/>
            <person name="Dacks J.B."/>
            <person name="Karnkowska A."/>
            <person name="Elias M."/>
            <person name="Hampl V."/>
        </authorList>
    </citation>
    <scope>NUCLEOTIDE SEQUENCE [LARGE SCALE GENOMIC DNA]</scope>
    <source>
        <strain evidence="3">NAU3</strain>
        <tissue evidence="3">Gut</tissue>
    </source>
</reference>
<dbReference type="PANTHER" id="PTHR47264">
    <property type="entry name" value="OS01G0128800 PROTEIN"/>
    <property type="match status" value="1"/>
</dbReference>
<dbReference type="PROSITE" id="PS50004">
    <property type="entry name" value="C2"/>
    <property type="match status" value="1"/>
</dbReference>
<feature type="domain" description="C2" evidence="2">
    <location>
        <begin position="1"/>
        <end position="116"/>
    </location>
</feature>
<feature type="compositionally biased region" description="Pro residues" evidence="1">
    <location>
        <begin position="290"/>
        <end position="300"/>
    </location>
</feature>
<dbReference type="Gene3D" id="2.60.40.150">
    <property type="entry name" value="C2 domain"/>
    <property type="match status" value="1"/>
</dbReference>
<dbReference type="InterPro" id="IPR035892">
    <property type="entry name" value="C2_domain_sf"/>
</dbReference>
<organism evidence="3 4">
    <name type="scientific">Blattamonas nauphoetae</name>
    <dbReference type="NCBI Taxonomy" id="2049346"/>
    <lineage>
        <taxon>Eukaryota</taxon>
        <taxon>Metamonada</taxon>
        <taxon>Preaxostyla</taxon>
        <taxon>Oxymonadida</taxon>
        <taxon>Blattamonas</taxon>
    </lineage>
</organism>
<gene>
    <name evidence="3" type="ORF">BLNAU_326</name>
</gene>
<comment type="caution">
    <text evidence="3">The sequence shown here is derived from an EMBL/GenBank/DDBJ whole genome shotgun (WGS) entry which is preliminary data.</text>
</comment>
<accession>A0ABQ9YKX4</accession>
<keyword evidence="4" id="KW-1185">Reference proteome</keyword>
<dbReference type="PANTHER" id="PTHR47264:SF3">
    <property type="entry name" value="SYNAPTOTAGMIN-5 ISOFORM X1"/>
    <property type="match status" value="1"/>
</dbReference>
<feature type="compositionally biased region" description="Low complexity" evidence="1">
    <location>
        <begin position="251"/>
        <end position="260"/>
    </location>
</feature>